<dbReference type="EMBL" id="JACMSC010000020">
    <property type="protein sequence ID" value="KAG6471684.1"/>
    <property type="molecule type" value="Genomic_DNA"/>
</dbReference>
<comment type="similarity">
    <text evidence="1">Belongs to the peptidase C85 family.</text>
</comment>
<evidence type="ECO:0000313" key="3">
    <source>
        <dbReference type="EMBL" id="KAG6471684.1"/>
    </source>
</evidence>
<dbReference type="Proteomes" id="UP000734854">
    <property type="component" value="Unassembled WGS sequence"/>
</dbReference>
<comment type="caution">
    <text evidence="3">The sequence shown here is derived from an EMBL/GenBank/DDBJ whole genome shotgun (WGS) entry which is preliminary data.</text>
</comment>
<gene>
    <name evidence="3" type="ORF">ZIOFF_069130</name>
</gene>
<dbReference type="GO" id="GO:0016579">
    <property type="term" value="P:protein deubiquitination"/>
    <property type="evidence" value="ECO:0007669"/>
    <property type="project" value="TreeGrafter"/>
</dbReference>
<accession>A0A8J5CDA1</accession>
<sequence length="374" mass="42911">MNRPVHGSIDDRFEALCKIELQLIACKTAFHLPTVKKHGKQTDIEEFRVQLDVLGLKIVEVTADGNCFFRALADQLHGNEDEHQKFREMVVKYIMVFDTCPSHPSNLVLFENHREDFEPFIEDEVPFDEYCRTMEKDGTWAGNMELQAASLVTRRNICIHRFSSPRWYISNFSGHQDDMIHLCYHDGEHYNSVRLKEDSCEGPARPIIIKVDAHISRKDHDDKATTNKSSKGSSCRSFNRESVKLVMMGTGCKDVDKVEQVLQEVDGDVDAAIEFLIAEQDMDLHENAQSSNDRSMENDLVQGNELSEFFWRRPKSGTWTARGSIRRLKDCSRKSKMKCQACFSSTGKTSPSVYALGQFQFLKFINFLSYVPLD</sequence>
<dbReference type="AlphaFoldDB" id="A0A8J5CDA1"/>
<dbReference type="InterPro" id="IPR038765">
    <property type="entry name" value="Papain-like_cys_pep_sf"/>
</dbReference>
<dbReference type="PROSITE" id="PS50802">
    <property type="entry name" value="OTU"/>
    <property type="match status" value="1"/>
</dbReference>
<name>A0A8J5CDA1_ZINOF</name>
<proteinExistence type="inferred from homology"/>
<protein>
    <recommendedName>
        <fullName evidence="2">OTU domain-containing protein</fullName>
    </recommendedName>
</protein>
<dbReference type="CDD" id="cd22771">
    <property type="entry name" value="OTU_plant_OTU7-like"/>
    <property type="match status" value="1"/>
</dbReference>
<dbReference type="Pfam" id="PF02338">
    <property type="entry name" value="OTU"/>
    <property type="match status" value="1"/>
</dbReference>
<dbReference type="SUPFAM" id="SSF54001">
    <property type="entry name" value="Cysteine proteinases"/>
    <property type="match status" value="1"/>
</dbReference>
<evidence type="ECO:0000259" key="2">
    <source>
        <dbReference type="PROSITE" id="PS50802"/>
    </source>
</evidence>
<dbReference type="PANTHER" id="PTHR12419:SF7">
    <property type="entry name" value="OTU DOMAIN-CONTAINING PROTEIN 3"/>
    <property type="match status" value="1"/>
</dbReference>
<organism evidence="3 4">
    <name type="scientific">Zingiber officinale</name>
    <name type="common">Ginger</name>
    <name type="synonym">Amomum zingiber</name>
    <dbReference type="NCBI Taxonomy" id="94328"/>
    <lineage>
        <taxon>Eukaryota</taxon>
        <taxon>Viridiplantae</taxon>
        <taxon>Streptophyta</taxon>
        <taxon>Embryophyta</taxon>
        <taxon>Tracheophyta</taxon>
        <taxon>Spermatophyta</taxon>
        <taxon>Magnoliopsida</taxon>
        <taxon>Liliopsida</taxon>
        <taxon>Zingiberales</taxon>
        <taxon>Zingiberaceae</taxon>
        <taxon>Zingiber</taxon>
    </lineage>
</organism>
<dbReference type="InterPro" id="IPR003323">
    <property type="entry name" value="OTU_dom"/>
</dbReference>
<dbReference type="GO" id="GO:0004843">
    <property type="term" value="F:cysteine-type deubiquitinase activity"/>
    <property type="evidence" value="ECO:0007669"/>
    <property type="project" value="TreeGrafter"/>
</dbReference>
<keyword evidence="4" id="KW-1185">Reference proteome</keyword>
<reference evidence="3 4" key="1">
    <citation type="submission" date="2020-08" db="EMBL/GenBank/DDBJ databases">
        <title>Plant Genome Project.</title>
        <authorList>
            <person name="Zhang R.-G."/>
        </authorList>
    </citation>
    <scope>NUCLEOTIDE SEQUENCE [LARGE SCALE GENOMIC DNA]</scope>
    <source>
        <tissue evidence="3">Rhizome</tissue>
    </source>
</reference>
<dbReference type="PANTHER" id="PTHR12419">
    <property type="entry name" value="OTU DOMAIN CONTAINING PROTEIN"/>
    <property type="match status" value="1"/>
</dbReference>
<evidence type="ECO:0000256" key="1">
    <source>
        <dbReference type="ARBA" id="ARBA00010407"/>
    </source>
</evidence>
<dbReference type="Gene3D" id="3.90.70.80">
    <property type="match status" value="1"/>
</dbReference>
<evidence type="ECO:0000313" key="4">
    <source>
        <dbReference type="Proteomes" id="UP000734854"/>
    </source>
</evidence>
<feature type="domain" description="OTU" evidence="2">
    <location>
        <begin position="56"/>
        <end position="182"/>
    </location>
</feature>
<dbReference type="InterPro" id="IPR050704">
    <property type="entry name" value="Peptidase_C85-like"/>
</dbReference>